<dbReference type="Proteomes" id="UP001143856">
    <property type="component" value="Unassembled WGS sequence"/>
</dbReference>
<reference evidence="1" key="1">
    <citation type="submission" date="2022-10" db="EMBL/GenBank/DDBJ databases">
        <title>Genome Sequence of Xylaria curta.</title>
        <authorList>
            <person name="Buettner E."/>
        </authorList>
    </citation>
    <scope>NUCLEOTIDE SEQUENCE</scope>
    <source>
        <strain evidence="1">Babe10</strain>
    </source>
</reference>
<proteinExistence type="predicted"/>
<evidence type="ECO:0000313" key="1">
    <source>
        <dbReference type="EMBL" id="KAJ2965699.1"/>
    </source>
</evidence>
<comment type="caution">
    <text evidence="1">The sequence shown here is derived from an EMBL/GenBank/DDBJ whole genome shotgun (WGS) entry which is preliminary data.</text>
</comment>
<accession>A0ACC1MFT2</accession>
<name>A0ACC1MFT2_9PEZI</name>
<organism evidence="1 2">
    <name type="scientific">Xylaria curta</name>
    <dbReference type="NCBI Taxonomy" id="42375"/>
    <lineage>
        <taxon>Eukaryota</taxon>
        <taxon>Fungi</taxon>
        <taxon>Dikarya</taxon>
        <taxon>Ascomycota</taxon>
        <taxon>Pezizomycotina</taxon>
        <taxon>Sordariomycetes</taxon>
        <taxon>Xylariomycetidae</taxon>
        <taxon>Xylariales</taxon>
        <taxon>Xylariaceae</taxon>
        <taxon>Xylaria</taxon>
    </lineage>
</organism>
<dbReference type="EMBL" id="JAPDGR010005476">
    <property type="protein sequence ID" value="KAJ2965699.1"/>
    <property type="molecule type" value="Genomic_DNA"/>
</dbReference>
<sequence length="105" mass="10838">MLACLPFKSTALLPRKEDLTKAVAKAKFDALEASQSGVSTLLSAGSGIVQTGKPFQIVETVESINGVTADKLKTAAKALLDGKATVAAVGDLHVLPYAEELGLKV</sequence>
<evidence type="ECO:0000313" key="2">
    <source>
        <dbReference type="Proteomes" id="UP001143856"/>
    </source>
</evidence>
<keyword evidence="2" id="KW-1185">Reference proteome</keyword>
<protein>
    <submittedName>
        <fullName evidence="1">Uncharacterized protein</fullName>
    </submittedName>
</protein>
<gene>
    <name evidence="1" type="ORF">NUW58_g10838</name>
</gene>